<evidence type="ECO:0000259" key="2">
    <source>
        <dbReference type="PROSITE" id="PS00028"/>
    </source>
</evidence>
<organism evidence="3 4">
    <name type="scientific">Puccinia triticina</name>
    <dbReference type="NCBI Taxonomy" id="208348"/>
    <lineage>
        <taxon>Eukaryota</taxon>
        <taxon>Fungi</taxon>
        <taxon>Dikarya</taxon>
        <taxon>Basidiomycota</taxon>
        <taxon>Pucciniomycotina</taxon>
        <taxon>Pucciniomycetes</taxon>
        <taxon>Pucciniales</taxon>
        <taxon>Pucciniaceae</taxon>
        <taxon>Puccinia</taxon>
    </lineage>
</organism>
<feature type="region of interest" description="Disordered" evidence="1">
    <location>
        <begin position="1"/>
        <end position="20"/>
    </location>
</feature>
<evidence type="ECO:0000256" key="1">
    <source>
        <dbReference type="SAM" id="MobiDB-lite"/>
    </source>
</evidence>
<dbReference type="RefSeq" id="XP_053018599.1">
    <property type="nucleotide sequence ID" value="XM_053167377.1"/>
</dbReference>
<proteinExistence type="predicted"/>
<dbReference type="EMBL" id="CP110423">
    <property type="protein sequence ID" value="WAQ83044.1"/>
    <property type="molecule type" value="Genomic_DNA"/>
</dbReference>
<protein>
    <recommendedName>
        <fullName evidence="2">C2H2-type domain-containing protein</fullName>
    </recommendedName>
</protein>
<evidence type="ECO:0000313" key="3">
    <source>
        <dbReference type="EMBL" id="WAQ83044.1"/>
    </source>
</evidence>
<dbReference type="InterPro" id="IPR013087">
    <property type="entry name" value="Znf_C2H2_type"/>
</dbReference>
<accession>A0ABY7CDA4</accession>
<feature type="region of interest" description="Disordered" evidence="1">
    <location>
        <begin position="135"/>
        <end position="194"/>
    </location>
</feature>
<dbReference type="PROSITE" id="PS00028">
    <property type="entry name" value="ZINC_FINGER_C2H2_1"/>
    <property type="match status" value="1"/>
</dbReference>
<dbReference type="GeneID" id="77808272"/>
<dbReference type="Proteomes" id="UP001164743">
    <property type="component" value="Chromosome 3A"/>
</dbReference>
<sequence>MASDSLPPSPIDPHHPLSNLQRQHANLNHQIQQALGASSGAEKINRVRHMPAFPSQLHLSDIPIRDAPSFDQPLTPISLWLQTVEPVTPRSHQAYGAASYWSSDSDISIESESVYSTCADRDNESPIQTLKTFDFNRRGDYSPDGISPTNPGYRAADVQPVPGPSTTRPLPVESPVKKQPKTNPSGKPVAPGKKKHCASAHIPCRVAVVIPITKLRPAKLAAKKPQASPHRPSASSLPLRPYEQPIYCCPVCGYQLPLLSAMRHHLSQAHPHHYISSLDRQEGSQPSPADK</sequence>
<name>A0ABY7CDA4_9BASI</name>
<evidence type="ECO:0000313" key="4">
    <source>
        <dbReference type="Proteomes" id="UP001164743"/>
    </source>
</evidence>
<keyword evidence="4" id="KW-1185">Reference proteome</keyword>
<feature type="domain" description="C2H2-type" evidence="2">
    <location>
        <begin position="248"/>
        <end position="270"/>
    </location>
</feature>
<reference evidence="3" key="1">
    <citation type="submission" date="2022-10" db="EMBL/GenBank/DDBJ databases">
        <title>Puccinia triticina Genome sequencing and assembly.</title>
        <authorList>
            <person name="Li C."/>
        </authorList>
    </citation>
    <scope>NUCLEOTIDE SEQUENCE</scope>
    <source>
        <strain evidence="3">Pt15</strain>
    </source>
</reference>
<gene>
    <name evidence="3" type="ORF">PtA15_3A410</name>
</gene>